<organism evidence="1 2">
    <name type="scientific">Gulo gulo</name>
    <name type="common">Wolverine</name>
    <name type="synonym">Gluton</name>
    <dbReference type="NCBI Taxonomy" id="48420"/>
    <lineage>
        <taxon>Eukaryota</taxon>
        <taxon>Metazoa</taxon>
        <taxon>Chordata</taxon>
        <taxon>Craniata</taxon>
        <taxon>Vertebrata</taxon>
        <taxon>Euteleostomi</taxon>
        <taxon>Mammalia</taxon>
        <taxon>Eutheria</taxon>
        <taxon>Laurasiatheria</taxon>
        <taxon>Carnivora</taxon>
        <taxon>Caniformia</taxon>
        <taxon>Musteloidea</taxon>
        <taxon>Mustelidae</taxon>
        <taxon>Guloninae</taxon>
        <taxon>Gulo</taxon>
    </lineage>
</organism>
<dbReference type="Proteomes" id="UP000269945">
    <property type="component" value="Unassembled WGS sequence"/>
</dbReference>
<keyword evidence="2" id="KW-1185">Reference proteome</keyword>
<reference evidence="1 2" key="1">
    <citation type="submission" date="2018-10" db="EMBL/GenBank/DDBJ databases">
        <authorList>
            <person name="Ekblom R."/>
            <person name="Jareborg N."/>
        </authorList>
    </citation>
    <scope>NUCLEOTIDE SEQUENCE [LARGE SCALE GENOMIC DNA]</scope>
    <source>
        <tissue evidence="1">Muscle</tissue>
    </source>
</reference>
<evidence type="ECO:0000313" key="1">
    <source>
        <dbReference type="EMBL" id="VCX41274.1"/>
    </source>
</evidence>
<dbReference type="EMBL" id="CYRY02045747">
    <property type="protein sequence ID" value="VCX41274.1"/>
    <property type="molecule type" value="Genomic_DNA"/>
</dbReference>
<sequence length="16" mass="1780">MNVKGSRALMLFLAKT</sequence>
<name>A0A9X9Q9U2_GULGU</name>
<evidence type="ECO:0000313" key="2">
    <source>
        <dbReference type="Proteomes" id="UP000269945"/>
    </source>
</evidence>
<dbReference type="AlphaFoldDB" id="A0A9X9Q9U2"/>
<comment type="caution">
    <text evidence="1">The sequence shown here is derived from an EMBL/GenBank/DDBJ whole genome shotgun (WGS) entry which is preliminary data.</text>
</comment>
<protein>
    <submittedName>
        <fullName evidence="1">Uncharacterized protein</fullName>
    </submittedName>
</protein>
<proteinExistence type="predicted"/>
<gene>
    <name evidence="1" type="ORF">BN2614_LOCUS1</name>
</gene>
<accession>A0A9X9Q9U2</accession>